<name>A0A0D0A992_9AGAM</name>
<evidence type="ECO:0000313" key="1">
    <source>
        <dbReference type="EMBL" id="KIK34729.1"/>
    </source>
</evidence>
<dbReference type="AlphaFoldDB" id="A0A0D0A992"/>
<dbReference type="Proteomes" id="UP000054485">
    <property type="component" value="Unassembled WGS sequence"/>
</dbReference>
<dbReference type="HOGENOM" id="CLU_2656118_0_0_1"/>
<proteinExistence type="predicted"/>
<evidence type="ECO:0000313" key="2">
    <source>
        <dbReference type="Proteomes" id="UP000054485"/>
    </source>
</evidence>
<reference evidence="1 2" key="1">
    <citation type="submission" date="2014-04" db="EMBL/GenBank/DDBJ databases">
        <authorList>
            <consortium name="DOE Joint Genome Institute"/>
            <person name="Kuo A."/>
            <person name="Ruytinx J."/>
            <person name="Rineau F."/>
            <person name="Colpaert J."/>
            <person name="Kohler A."/>
            <person name="Nagy L.G."/>
            <person name="Floudas D."/>
            <person name="Copeland A."/>
            <person name="Barry K.W."/>
            <person name="Cichocki N."/>
            <person name="Veneault-Fourrey C."/>
            <person name="LaButti K."/>
            <person name="Lindquist E.A."/>
            <person name="Lipzen A."/>
            <person name="Lundell T."/>
            <person name="Morin E."/>
            <person name="Murat C."/>
            <person name="Sun H."/>
            <person name="Tunlid A."/>
            <person name="Henrissat B."/>
            <person name="Grigoriev I.V."/>
            <person name="Hibbett D.S."/>
            <person name="Martin F."/>
            <person name="Nordberg H.P."/>
            <person name="Cantor M.N."/>
            <person name="Hua S.X."/>
        </authorList>
    </citation>
    <scope>NUCLEOTIDE SEQUENCE [LARGE SCALE GENOMIC DNA]</scope>
    <source>
        <strain evidence="1 2">UH-Slu-Lm8-n1</strain>
    </source>
</reference>
<dbReference type="InParanoid" id="A0A0D0A992"/>
<reference evidence="2" key="2">
    <citation type="submission" date="2015-01" db="EMBL/GenBank/DDBJ databases">
        <title>Evolutionary Origins and Diversification of the Mycorrhizal Mutualists.</title>
        <authorList>
            <consortium name="DOE Joint Genome Institute"/>
            <consortium name="Mycorrhizal Genomics Consortium"/>
            <person name="Kohler A."/>
            <person name="Kuo A."/>
            <person name="Nagy L.G."/>
            <person name="Floudas D."/>
            <person name="Copeland A."/>
            <person name="Barry K.W."/>
            <person name="Cichocki N."/>
            <person name="Veneault-Fourrey C."/>
            <person name="LaButti K."/>
            <person name="Lindquist E.A."/>
            <person name="Lipzen A."/>
            <person name="Lundell T."/>
            <person name="Morin E."/>
            <person name="Murat C."/>
            <person name="Riley R."/>
            <person name="Ohm R."/>
            <person name="Sun H."/>
            <person name="Tunlid A."/>
            <person name="Henrissat B."/>
            <person name="Grigoriev I.V."/>
            <person name="Hibbett D.S."/>
            <person name="Martin F."/>
        </authorList>
    </citation>
    <scope>NUCLEOTIDE SEQUENCE [LARGE SCALE GENOMIC DNA]</scope>
    <source>
        <strain evidence="2">UH-Slu-Lm8-n1</strain>
    </source>
</reference>
<protein>
    <submittedName>
        <fullName evidence="1">Uncharacterized protein</fullName>
    </submittedName>
</protein>
<dbReference type="EMBL" id="KN835711">
    <property type="protein sequence ID" value="KIK34729.1"/>
    <property type="molecule type" value="Genomic_DNA"/>
</dbReference>
<keyword evidence="2" id="KW-1185">Reference proteome</keyword>
<organism evidence="1 2">
    <name type="scientific">Suillus luteus UH-Slu-Lm8-n1</name>
    <dbReference type="NCBI Taxonomy" id="930992"/>
    <lineage>
        <taxon>Eukaryota</taxon>
        <taxon>Fungi</taxon>
        <taxon>Dikarya</taxon>
        <taxon>Basidiomycota</taxon>
        <taxon>Agaricomycotina</taxon>
        <taxon>Agaricomycetes</taxon>
        <taxon>Agaricomycetidae</taxon>
        <taxon>Boletales</taxon>
        <taxon>Suillineae</taxon>
        <taxon>Suillaceae</taxon>
        <taxon>Suillus</taxon>
    </lineage>
</organism>
<accession>A0A0D0A992</accession>
<sequence length="76" mass="8612">MFQHRIFLIDGKVHCTQYIVQQMQGPGDHRYRSALNVVTLDLMHRFPPPKSSVSSYVPSSCARSSGYNVVTGMRNI</sequence>
<gene>
    <name evidence="1" type="ORF">CY34DRAFT_620677</name>
</gene>